<name>A0A914ZW57_PARUN</name>
<keyword evidence="1" id="KW-1185">Reference proteome</keyword>
<protein>
    <submittedName>
        <fullName evidence="2">Uncharacterized protein</fullName>
    </submittedName>
</protein>
<reference evidence="2" key="1">
    <citation type="submission" date="2022-11" db="UniProtKB">
        <authorList>
            <consortium name="WormBaseParasite"/>
        </authorList>
    </citation>
    <scope>IDENTIFICATION</scope>
</reference>
<dbReference type="WBParaSite" id="PgB39_g001_t01">
    <property type="protein sequence ID" value="PgB39_g001_t01"/>
    <property type="gene ID" value="PgB39_g001"/>
</dbReference>
<proteinExistence type="predicted"/>
<sequence length="67" mass="7756">MRIGARIVVVYERTVEHDRLIRESESSDSIIAMLVTCTHEQRIWSDTGSLSYEELSGIEMRGNICRR</sequence>
<evidence type="ECO:0000313" key="1">
    <source>
        <dbReference type="Proteomes" id="UP000887569"/>
    </source>
</evidence>
<dbReference type="AlphaFoldDB" id="A0A914ZW57"/>
<dbReference type="Proteomes" id="UP000887569">
    <property type="component" value="Unplaced"/>
</dbReference>
<accession>A0A914ZW57</accession>
<organism evidence="1 2">
    <name type="scientific">Parascaris univalens</name>
    <name type="common">Nematode worm</name>
    <dbReference type="NCBI Taxonomy" id="6257"/>
    <lineage>
        <taxon>Eukaryota</taxon>
        <taxon>Metazoa</taxon>
        <taxon>Ecdysozoa</taxon>
        <taxon>Nematoda</taxon>
        <taxon>Chromadorea</taxon>
        <taxon>Rhabditida</taxon>
        <taxon>Spirurina</taxon>
        <taxon>Ascaridomorpha</taxon>
        <taxon>Ascaridoidea</taxon>
        <taxon>Ascarididae</taxon>
        <taxon>Parascaris</taxon>
    </lineage>
</organism>
<evidence type="ECO:0000313" key="2">
    <source>
        <dbReference type="WBParaSite" id="PgB39_g001_t01"/>
    </source>
</evidence>